<evidence type="ECO:0000256" key="3">
    <source>
        <dbReference type="SAM" id="SignalP"/>
    </source>
</evidence>
<dbReference type="RefSeq" id="WP_013164270.1">
    <property type="nucleotide sequence ID" value="NC_014216.1"/>
</dbReference>
<evidence type="ECO:0000313" key="5">
    <source>
        <dbReference type="EMBL" id="ADH86752.1"/>
    </source>
</evidence>
<dbReference type="InterPro" id="IPR001638">
    <property type="entry name" value="Solute-binding_3/MltF_N"/>
</dbReference>
<dbReference type="Gene3D" id="3.40.190.10">
    <property type="entry name" value="Periplasmic binding protein-like II"/>
    <property type="match status" value="2"/>
</dbReference>
<keyword evidence="2" id="KW-0472">Membrane</keyword>
<reference evidence="6" key="1">
    <citation type="submission" date="2010-02" db="EMBL/GenBank/DDBJ databases">
        <title>Complete sequence of Desulfurivibrio alkaliphilus AHT2.</title>
        <authorList>
            <consortium name="US DOE Joint Genome Institute"/>
            <person name="Pitluck S."/>
            <person name="Chertkov O."/>
            <person name="Detter J.C."/>
            <person name="Han C."/>
            <person name="Tapia R."/>
            <person name="Larimer F."/>
            <person name="Land M."/>
            <person name="Hauser L."/>
            <person name="Kyrpides N."/>
            <person name="Mikhailova N."/>
            <person name="Sorokin D.Y."/>
            <person name="Muyzer G."/>
            <person name="Woyke T."/>
        </authorList>
    </citation>
    <scope>NUCLEOTIDE SEQUENCE [LARGE SCALE GENOMIC DNA]</scope>
    <source>
        <strain evidence="6">DSM 19089 / UNIQEM U267 / AHT2</strain>
    </source>
</reference>
<evidence type="ECO:0000259" key="4">
    <source>
        <dbReference type="SMART" id="SM00062"/>
    </source>
</evidence>
<feature type="transmembrane region" description="Helical" evidence="2">
    <location>
        <begin position="242"/>
        <end position="266"/>
    </location>
</feature>
<keyword evidence="6" id="KW-1185">Reference proteome</keyword>
<accession>D6Z5L5</accession>
<evidence type="ECO:0000313" key="6">
    <source>
        <dbReference type="Proteomes" id="UP000001508"/>
    </source>
</evidence>
<sequence length="293" mass="33210">MFKTVVVILFLVSPILCHQPVAAEPLRVGIHSGNRTLEFVTNNGDPAGILVDLWREWAQHSGMELEFVAVEPSKGTTLLGKGKIDVLANAPPGKDVDYTPAYLTFDYSLHALMSFHPETPGHFPARIGIRTDDLLYIDPTKLNNLQVQQYSDHVEIFKALENGHIDYLLANSSQLILAINNMRLRKLHFPRKSFYQQPIRAAVQKNQAQLLNEITTGLATIDSARKARSLKRWMPSTIGYRIFWPFIGLAFFMVLSTILVITVWLMNQRLKQHVWRATRAMSAYSSDSGHPFR</sequence>
<name>D6Z5L5_DESAT</name>
<dbReference type="SMART" id="SM00062">
    <property type="entry name" value="PBPb"/>
    <property type="match status" value="1"/>
</dbReference>
<evidence type="ECO:0000256" key="1">
    <source>
        <dbReference type="ARBA" id="ARBA00022729"/>
    </source>
</evidence>
<dbReference type="Proteomes" id="UP000001508">
    <property type="component" value="Chromosome"/>
</dbReference>
<keyword evidence="2" id="KW-0812">Transmembrane</keyword>
<feature type="domain" description="Solute-binding protein family 3/N-terminal" evidence="4">
    <location>
        <begin position="25"/>
        <end position="237"/>
    </location>
</feature>
<keyword evidence="2" id="KW-1133">Transmembrane helix</keyword>
<dbReference type="eggNOG" id="COG0834">
    <property type="taxonomic scope" value="Bacteria"/>
</dbReference>
<dbReference type="HOGENOM" id="CLU_949058_0_0_7"/>
<dbReference type="AlphaFoldDB" id="D6Z5L5"/>
<dbReference type="STRING" id="589865.DaAHT2_2079"/>
<evidence type="ECO:0000256" key="2">
    <source>
        <dbReference type="SAM" id="Phobius"/>
    </source>
</evidence>
<keyword evidence="1 3" id="KW-0732">Signal</keyword>
<dbReference type="OrthoDB" id="6192933at2"/>
<dbReference type="EMBL" id="CP001940">
    <property type="protein sequence ID" value="ADH86752.1"/>
    <property type="molecule type" value="Genomic_DNA"/>
</dbReference>
<dbReference type="SUPFAM" id="SSF53850">
    <property type="entry name" value="Periplasmic binding protein-like II"/>
    <property type="match status" value="1"/>
</dbReference>
<dbReference type="PANTHER" id="PTHR35936:SF19">
    <property type="entry name" value="AMINO-ACID-BINDING PROTEIN YXEM-RELATED"/>
    <property type="match status" value="1"/>
</dbReference>
<feature type="chain" id="PRO_5003091331" evidence="3">
    <location>
        <begin position="24"/>
        <end position="293"/>
    </location>
</feature>
<dbReference type="InParanoid" id="D6Z5L5"/>
<proteinExistence type="predicted"/>
<protein>
    <submittedName>
        <fullName evidence="5">Extracellular solute-binding protein family 3</fullName>
    </submittedName>
</protein>
<dbReference type="Pfam" id="PF00497">
    <property type="entry name" value="SBP_bac_3"/>
    <property type="match status" value="1"/>
</dbReference>
<organism evidence="5 6">
    <name type="scientific">Desulfurivibrio alkaliphilus (strain DSM 19089 / UNIQEM U267 / AHT2)</name>
    <dbReference type="NCBI Taxonomy" id="589865"/>
    <lineage>
        <taxon>Bacteria</taxon>
        <taxon>Pseudomonadati</taxon>
        <taxon>Thermodesulfobacteriota</taxon>
        <taxon>Desulfobulbia</taxon>
        <taxon>Desulfobulbales</taxon>
        <taxon>Desulfobulbaceae</taxon>
        <taxon>Desulfurivibrio</taxon>
    </lineage>
</organism>
<gene>
    <name evidence="5" type="ordered locus">DaAHT2_2079</name>
</gene>
<feature type="signal peptide" evidence="3">
    <location>
        <begin position="1"/>
        <end position="23"/>
    </location>
</feature>
<dbReference type="PANTHER" id="PTHR35936">
    <property type="entry name" value="MEMBRANE-BOUND LYTIC MUREIN TRANSGLYCOSYLASE F"/>
    <property type="match status" value="1"/>
</dbReference>
<dbReference type="KEGG" id="dak:DaAHT2_2079"/>